<evidence type="ECO:0000313" key="6">
    <source>
        <dbReference type="Proteomes" id="UP001284601"/>
    </source>
</evidence>
<comment type="caution">
    <text evidence="5">The sequence shown here is derived from an EMBL/GenBank/DDBJ whole genome shotgun (WGS) entry which is preliminary data.</text>
</comment>
<gene>
    <name evidence="5" type="primary">modA</name>
    <name evidence="5" type="ORF">R7226_27415</name>
</gene>
<dbReference type="RefSeq" id="WP_318600584.1">
    <property type="nucleotide sequence ID" value="NZ_JAWSTH010000120.1"/>
</dbReference>
<evidence type="ECO:0000256" key="2">
    <source>
        <dbReference type="ARBA" id="ARBA00022723"/>
    </source>
</evidence>
<reference evidence="5 6" key="2">
    <citation type="submission" date="2023-10" db="EMBL/GenBank/DDBJ databases">
        <authorList>
            <person name="Han X.F."/>
        </authorList>
    </citation>
    <scope>NUCLEOTIDE SEQUENCE [LARGE SCALE GENOMIC DNA]</scope>
    <source>
        <strain evidence="5 6">KCTC 39840</strain>
    </source>
</reference>
<keyword evidence="6" id="KW-1185">Reference proteome</keyword>
<dbReference type="PROSITE" id="PS51257">
    <property type="entry name" value="PROKAR_LIPOPROTEIN"/>
    <property type="match status" value="1"/>
</dbReference>
<evidence type="ECO:0000256" key="1">
    <source>
        <dbReference type="ARBA" id="ARBA00009175"/>
    </source>
</evidence>
<evidence type="ECO:0000256" key="4">
    <source>
        <dbReference type="SAM" id="SignalP"/>
    </source>
</evidence>
<feature type="signal peptide" evidence="4">
    <location>
        <begin position="1"/>
        <end position="22"/>
    </location>
</feature>
<dbReference type="PIRSF" id="PIRSF004846">
    <property type="entry name" value="ModA"/>
    <property type="match status" value="1"/>
</dbReference>
<dbReference type="SUPFAM" id="SSF53850">
    <property type="entry name" value="Periplasmic binding protein-like II"/>
    <property type="match status" value="1"/>
</dbReference>
<protein>
    <submittedName>
        <fullName evidence="5">Molybdate ABC transporter substrate-binding protein</fullName>
    </submittedName>
</protein>
<dbReference type="PANTHER" id="PTHR30632:SF0">
    <property type="entry name" value="SULFATE-BINDING PROTEIN"/>
    <property type="match status" value="1"/>
</dbReference>
<evidence type="ECO:0000313" key="5">
    <source>
        <dbReference type="EMBL" id="MDW5598116.1"/>
    </source>
</evidence>
<dbReference type="Gene3D" id="3.40.190.10">
    <property type="entry name" value="Periplasmic binding protein-like II"/>
    <property type="match status" value="2"/>
</dbReference>
<name>A0ABU4HXR5_9ACTN</name>
<dbReference type="PANTHER" id="PTHR30632">
    <property type="entry name" value="MOLYBDATE-BINDING PERIPLASMIC PROTEIN"/>
    <property type="match status" value="1"/>
</dbReference>
<dbReference type="InterPro" id="IPR050682">
    <property type="entry name" value="ModA/WtpA"/>
</dbReference>
<evidence type="ECO:0000256" key="3">
    <source>
        <dbReference type="ARBA" id="ARBA00022729"/>
    </source>
</evidence>
<feature type="chain" id="PRO_5045096748" evidence="4">
    <location>
        <begin position="23"/>
        <end position="264"/>
    </location>
</feature>
<reference evidence="6" key="1">
    <citation type="submission" date="2023-07" db="EMBL/GenBank/DDBJ databases">
        <title>Conexibacter stalactiti sp. nov., isolated from stalactites in a lava cave and emended description of the genus Conexibacter.</title>
        <authorList>
            <person name="Lee S.D."/>
        </authorList>
    </citation>
    <scope>NUCLEOTIDE SEQUENCE [LARGE SCALE GENOMIC DNA]</scope>
    <source>
        <strain evidence="6">KCTC 39840</strain>
    </source>
</reference>
<dbReference type="InterPro" id="IPR005950">
    <property type="entry name" value="ModA"/>
</dbReference>
<dbReference type="Proteomes" id="UP001284601">
    <property type="component" value="Unassembled WGS sequence"/>
</dbReference>
<keyword evidence="3 4" id="KW-0732">Signal</keyword>
<accession>A0ABU4HXR5</accession>
<sequence length="264" mass="26404">MKAWTRALALLVTIAATALALALGGCGDDDDGGTATAGGGGDGGALVVSAATSLKQAFGEYAPGAKMQFAGSDELAAQIRQGIRPDVFASANTRLPDELHAEGLVGRPVVFAANRLVIAVPAEDAKVASVEDLGRAGTTIAIGSESVPIGAYTRRVLARLGSAQSEAILANVRSNEPDVGGVVGKVAQGAVDAGLVYVTDVQGSGGKLRAVELPERIQPSVAYAAAVVEGAEHPQEAQAFIDGLLSGRGAEALRAAGFEPPPAG</sequence>
<keyword evidence="2" id="KW-0479">Metal-binding</keyword>
<comment type="similarity">
    <text evidence="1">Belongs to the bacterial solute-binding protein ModA family.</text>
</comment>
<organism evidence="5 6">
    <name type="scientific">Conexibacter stalactiti</name>
    <dbReference type="NCBI Taxonomy" id="1940611"/>
    <lineage>
        <taxon>Bacteria</taxon>
        <taxon>Bacillati</taxon>
        <taxon>Actinomycetota</taxon>
        <taxon>Thermoleophilia</taxon>
        <taxon>Solirubrobacterales</taxon>
        <taxon>Conexibacteraceae</taxon>
        <taxon>Conexibacter</taxon>
    </lineage>
</organism>
<dbReference type="EMBL" id="JAWSTH010000120">
    <property type="protein sequence ID" value="MDW5598116.1"/>
    <property type="molecule type" value="Genomic_DNA"/>
</dbReference>
<dbReference type="NCBIfam" id="TIGR01256">
    <property type="entry name" value="modA"/>
    <property type="match status" value="1"/>
</dbReference>
<proteinExistence type="inferred from homology"/>
<dbReference type="Pfam" id="PF13531">
    <property type="entry name" value="SBP_bac_11"/>
    <property type="match status" value="1"/>
</dbReference>